<comment type="caution">
    <text evidence="2">The sequence shown here is derived from an EMBL/GenBank/DDBJ whole genome shotgun (WGS) entry which is preliminary data.</text>
</comment>
<dbReference type="AlphaFoldDB" id="A0A9J5Z4B6"/>
<reference evidence="2 3" key="1">
    <citation type="submission" date="2020-09" db="EMBL/GenBank/DDBJ databases">
        <title>De no assembly of potato wild relative species, Solanum commersonii.</title>
        <authorList>
            <person name="Cho K."/>
        </authorList>
    </citation>
    <scope>NUCLEOTIDE SEQUENCE [LARGE SCALE GENOMIC DNA]</scope>
    <source>
        <strain evidence="2">LZ3.2</strain>
        <tissue evidence="2">Leaf</tissue>
    </source>
</reference>
<keyword evidence="1" id="KW-0732">Signal</keyword>
<accession>A0A9J5Z4B6</accession>
<evidence type="ECO:0000256" key="1">
    <source>
        <dbReference type="SAM" id="SignalP"/>
    </source>
</evidence>
<keyword evidence="3" id="KW-1185">Reference proteome</keyword>
<protein>
    <recommendedName>
        <fullName evidence="4">Secreted protein</fullName>
    </recommendedName>
</protein>
<dbReference type="Proteomes" id="UP000824120">
    <property type="component" value="Chromosome 5"/>
</dbReference>
<dbReference type="EMBL" id="JACXVP010000005">
    <property type="protein sequence ID" value="KAG5606284.1"/>
    <property type="molecule type" value="Genomic_DNA"/>
</dbReference>
<evidence type="ECO:0000313" key="3">
    <source>
        <dbReference type="Proteomes" id="UP000824120"/>
    </source>
</evidence>
<proteinExistence type="predicted"/>
<sequence>MVRFHNSKCSCTSVGLKVTFWLLFARTCSASASASVQENIEGWKQGYAYMLGVILRPKVPLPPNPTLPTSIPIPTPTPFLPPSFPVICGVRQLLMHLALSLSAFKKRVKMILHPEVMLQARRRREFSSAVS</sequence>
<name>A0A9J5Z4B6_SOLCO</name>
<feature type="chain" id="PRO_5039925267" description="Secreted protein" evidence="1">
    <location>
        <begin position="31"/>
        <end position="131"/>
    </location>
</feature>
<evidence type="ECO:0008006" key="4">
    <source>
        <dbReference type="Google" id="ProtNLM"/>
    </source>
</evidence>
<feature type="non-terminal residue" evidence="2">
    <location>
        <position position="1"/>
    </location>
</feature>
<organism evidence="2 3">
    <name type="scientific">Solanum commersonii</name>
    <name type="common">Commerson's wild potato</name>
    <name type="synonym">Commerson's nightshade</name>
    <dbReference type="NCBI Taxonomy" id="4109"/>
    <lineage>
        <taxon>Eukaryota</taxon>
        <taxon>Viridiplantae</taxon>
        <taxon>Streptophyta</taxon>
        <taxon>Embryophyta</taxon>
        <taxon>Tracheophyta</taxon>
        <taxon>Spermatophyta</taxon>
        <taxon>Magnoliopsida</taxon>
        <taxon>eudicotyledons</taxon>
        <taxon>Gunneridae</taxon>
        <taxon>Pentapetalae</taxon>
        <taxon>asterids</taxon>
        <taxon>lamiids</taxon>
        <taxon>Solanales</taxon>
        <taxon>Solanaceae</taxon>
        <taxon>Solanoideae</taxon>
        <taxon>Solaneae</taxon>
        <taxon>Solanum</taxon>
    </lineage>
</organism>
<gene>
    <name evidence="2" type="ORF">H5410_027776</name>
</gene>
<feature type="signal peptide" evidence="1">
    <location>
        <begin position="1"/>
        <end position="30"/>
    </location>
</feature>
<evidence type="ECO:0000313" key="2">
    <source>
        <dbReference type="EMBL" id="KAG5606284.1"/>
    </source>
</evidence>